<protein>
    <submittedName>
        <fullName evidence="1">Uncharacterized protein</fullName>
    </submittedName>
</protein>
<dbReference type="STRING" id="1470563.SAMN05444000_10413"/>
<keyword evidence="2" id="KW-1185">Reference proteome</keyword>
<gene>
    <name evidence="1" type="ORF">SAMN05444000_10413</name>
</gene>
<dbReference type="AlphaFoldDB" id="A0A1M6FA60"/>
<sequence length="93" mass="10506">MTKSDHNSEKVHYICQTYVEHKPGRDGQTSLKIAKQFEYTSASEAQNRAEREAQSEDCVGADAYMVREDQNSGEVGMPSFLVRLGIVPEFDDF</sequence>
<dbReference type="EMBL" id="FQZQ01000004">
    <property type="protein sequence ID" value="SHI94541.1"/>
    <property type="molecule type" value="Genomic_DNA"/>
</dbReference>
<reference evidence="2" key="1">
    <citation type="submission" date="2016-11" db="EMBL/GenBank/DDBJ databases">
        <authorList>
            <person name="Varghese N."/>
            <person name="Submissions S."/>
        </authorList>
    </citation>
    <scope>NUCLEOTIDE SEQUENCE [LARGE SCALE GENOMIC DNA]</scope>
    <source>
        <strain evidence="2">DSM 100564</strain>
    </source>
</reference>
<dbReference type="OrthoDB" id="7708870at2"/>
<dbReference type="Proteomes" id="UP000183982">
    <property type="component" value="Unassembled WGS sequence"/>
</dbReference>
<name>A0A1M6FA60_9RHOB</name>
<accession>A0A1M6FA60</accession>
<evidence type="ECO:0000313" key="2">
    <source>
        <dbReference type="Proteomes" id="UP000183982"/>
    </source>
</evidence>
<evidence type="ECO:0000313" key="1">
    <source>
        <dbReference type="EMBL" id="SHI94541.1"/>
    </source>
</evidence>
<proteinExistence type="predicted"/>
<dbReference type="RefSeq" id="WP_073249920.1">
    <property type="nucleotide sequence ID" value="NZ_FQZQ01000004.1"/>
</dbReference>
<organism evidence="1 2">
    <name type="scientific">Shimia gijangensis</name>
    <dbReference type="NCBI Taxonomy" id="1470563"/>
    <lineage>
        <taxon>Bacteria</taxon>
        <taxon>Pseudomonadati</taxon>
        <taxon>Pseudomonadota</taxon>
        <taxon>Alphaproteobacteria</taxon>
        <taxon>Rhodobacterales</taxon>
        <taxon>Roseobacteraceae</taxon>
    </lineage>
</organism>